<organism evidence="3 4">
    <name type="scientific">Campylobacter majalis</name>
    <dbReference type="NCBI Taxonomy" id="2790656"/>
    <lineage>
        <taxon>Bacteria</taxon>
        <taxon>Pseudomonadati</taxon>
        <taxon>Campylobacterota</taxon>
        <taxon>Epsilonproteobacteria</taxon>
        <taxon>Campylobacterales</taxon>
        <taxon>Campylobacteraceae</taxon>
        <taxon>Campylobacter</taxon>
    </lineage>
</organism>
<feature type="transmembrane region" description="Helical" evidence="1">
    <location>
        <begin position="12"/>
        <end position="30"/>
    </location>
</feature>
<dbReference type="CDD" id="cd07983">
    <property type="entry name" value="LPLAT_DUF374-like"/>
    <property type="match status" value="1"/>
</dbReference>
<reference evidence="3 4" key="1">
    <citation type="submission" date="2020-11" db="EMBL/GenBank/DDBJ databases">
        <authorList>
            <person name="Peeters C."/>
        </authorList>
    </citation>
    <scope>NUCLEOTIDE SEQUENCE [LARGE SCALE GENOMIC DNA]</scope>
    <source>
        <strain evidence="3 4">LMG 7974</strain>
    </source>
</reference>
<keyword evidence="4" id="KW-1185">Reference proteome</keyword>
<dbReference type="Pfam" id="PF04028">
    <property type="entry name" value="DUF374"/>
    <property type="match status" value="1"/>
</dbReference>
<dbReference type="EMBL" id="CAJHOF010000003">
    <property type="protein sequence ID" value="CAD7287488.1"/>
    <property type="molecule type" value="Genomic_DNA"/>
</dbReference>
<keyword evidence="1" id="KW-0472">Membrane</keyword>
<accession>A0ABN7K4M8</accession>
<keyword evidence="1" id="KW-0812">Transmembrane</keyword>
<gene>
    <name evidence="3" type="ORF">LMG7974_00367</name>
</gene>
<keyword evidence="1" id="KW-1133">Transmembrane helix</keyword>
<proteinExistence type="predicted"/>
<feature type="domain" description="DUF374" evidence="2">
    <location>
        <begin position="71"/>
        <end position="135"/>
    </location>
</feature>
<dbReference type="InterPro" id="IPR007172">
    <property type="entry name" value="DUF374"/>
</dbReference>
<evidence type="ECO:0000313" key="4">
    <source>
        <dbReference type="Proteomes" id="UP000789803"/>
    </source>
</evidence>
<protein>
    <recommendedName>
        <fullName evidence="2">DUF374 domain-containing protein</fullName>
    </recommendedName>
</protein>
<name>A0ABN7K4M8_9BACT</name>
<evidence type="ECO:0000313" key="3">
    <source>
        <dbReference type="EMBL" id="CAD7287488.1"/>
    </source>
</evidence>
<dbReference type="Proteomes" id="UP000789803">
    <property type="component" value="Unassembled WGS sequence"/>
</dbReference>
<evidence type="ECO:0000256" key="1">
    <source>
        <dbReference type="SAM" id="Phobius"/>
    </source>
</evidence>
<sequence length="255" mass="29683">MVSYWKKFKQKFYIFFSVYFIYVFIKLIFFTCKKRYLIGKLPKDKGSVVLFWHGQLGFMCFVYKCIWDNVQKHGKVIISDHKDGEIITKIIDKFGIGTLRGSSSKGGAKVLIDALRQIKQGTDIVITPDGPRGPRHSVADGAVVISQKTNSDIYVLNYEIDNFWELKSWDKMIIPKPFSTIKFTLSKPFNVKDLSLAEAKRKIQLQMWQESSKNGGKSIKEHESDFRLNLKKWWDKNSRKNYKLDDDLMEILNGD</sequence>
<comment type="caution">
    <text evidence="3">The sequence shown here is derived from an EMBL/GenBank/DDBJ whole genome shotgun (WGS) entry which is preliminary data.</text>
</comment>
<evidence type="ECO:0000259" key="2">
    <source>
        <dbReference type="Pfam" id="PF04028"/>
    </source>
</evidence>